<evidence type="ECO:0000313" key="3">
    <source>
        <dbReference type="Ensembl" id="ENSNBRP00000029940.1"/>
    </source>
</evidence>
<dbReference type="AlphaFoldDB" id="A0A3Q4I0M4"/>
<reference evidence="3" key="1">
    <citation type="submission" date="2025-08" db="UniProtKB">
        <authorList>
            <consortium name="Ensembl"/>
        </authorList>
    </citation>
    <scope>IDENTIFICATION</scope>
</reference>
<dbReference type="Gene3D" id="1.10.20.10">
    <property type="entry name" value="Histone, subunit A"/>
    <property type="match status" value="1"/>
</dbReference>
<reference evidence="3" key="2">
    <citation type="submission" date="2025-09" db="UniProtKB">
        <authorList>
            <consortium name="Ensembl"/>
        </authorList>
    </citation>
    <scope>IDENTIFICATION</scope>
</reference>
<dbReference type="InterPro" id="IPR004823">
    <property type="entry name" value="TAF_TATA-bd_Histone-like_dom"/>
</dbReference>
<dbReference type="GeneTree" id="ENSGT00940000174724"/>
<dbReference type="SMART" id="SM00803">
    <property type="entry name" value="TAF"/>
    <property type="match status" value="1"/>
</dbReference>
<dbReference type="Pfam" id="PF02969">
    <property type="entry name" value="TAF"/>
    <property type="match status" value="1"/>
</dbReference>
<dbReference type="OMA" id="WSHLAHF"/>
<feature type="domain" description="TATA box binding protein associated factor (TAF) histone-like fold" evidence="2">
    <location>
        <begin position="10"/>
        <end position="62"/>
    </location>
</feature>
<dbReference type="GO" id="GO:0046982">
    <property type="term" value="F:protein heterodimerization activity"/>
    <property type="evidence" value="ECO:0007669"/>
    <property type="project" value="InterPro"/>
</dbReference>
<evidence type="ECO:0000313" key="4">
    <source>
        <dbReference type="Proteomes" id="UP000261580"/>
    </source>
</evidence>
<feature type="region of interest" description="Disordered" evidence="1">
    <location>
        <begin position="48"/>
        <end position="77"/>
    </location>
</feature>
<evidence type="ECO:0000259" key="2">
    <source>
        <dbReference type="SMART" id="SM00803"/>
    </source>
</evidence>
<dbReference type="InterPro" id="IPR009072">
    <property type="entry name" value="Histone-fold"/>
</dbReference>
<dbReference type="Proteomes" id="UP000261580">
    <property type="component" value="Unassembled WGS sequence"/>
</dbReference>
<dbReference type="STRING" id="32507.ENSNBRP00000029940"/>
<accession>A0A3Q4I0M4</accession>
<keyword evidence="4" id="KW-1185">Reference proteome</keyword>
<organism evidence="3 4">
    <name type="scientific">Neolamprologus brichardi</name>
    <name type="common">Fairy cichlid</name>
    <name type="synonym">Lamprologus brichardi</name>
    <dbReference type="NCBI Taxonomy" id="32507"/>
    <lineage>
        <taxon>Eukaryota</taxon>
        <taxon>Metazoa</taxon>
        <taxon>Chordata</taxon>
        <taxon>Craniata</taxon>
        <taxon>Vertebrata</taxon>
        <taxon>Euteleostomi</taxon>
        <taxon>Actinopterygii</taxon>
        <taxon>Neopterygii</taxon>
        <taxon>Teleostei</taxon>
        <taxon>Neoteleostei</taxon>
        <taxon>Acanthomorphata</taxon>
        <taxon>Ovalentaria</taxon>
        <taxon>Cichlomorphae</taxon>
        <taxon>Cichliformes</taxon>
        <taxon>Cichlidae</taxon>
        <taxon>African cichlids</taxon>
        <taxon>Pseudocrenilabrinae</taxon>
        <taxon>Lamprologini</taxon>
        <taxon>Neolamprologus</taxon>
    </lineage>
</organism>
<proteinExistence type="predicted"/>
<protein>
    <recommendedName>
        <fullName evidence="2">TATA box binding protein associated factor (TAF) histone-like fold domain-containing protein</fullName>
    </recommendedName>
</protein>
<sequence>MADREERRFAEVSRESVRLMAEGAGVELGDDVAALLAEDVCYRLREATQVSDACPRQDGSPRTDPPPPSLSGTGSVR</sequence>
<evidence type="ECO:0000256" key="1">
    <source>
        <dbReference type="SAM" id="MobiDB-lite"/>
    </source>
</evidence>
<dbReference type="Bgee" id="ENSNBRG00000022783">
    <property type="expression patterns" value="Expressed in testis and 7 other cell types or tissues"/>
</dbReference>
<dbReference type="Ensembl" id="ENSNBRT00000030703.1">
    <property type="protein sequence ID" value="ENSNBRP00000029940.1"/>
    <property type="gene ID" value="ENSNBRG00000022783.1"/>
</dbReference>
<name>A0A3Q4I0M4_NEOBR</name>